<dbReference type="PROSITE" id="PS50240">
    <property type="entry name" value="TRYPSIN_DOM"/>
    <property type="match status" value="1"/>
</dbReference>
<evidence type="ECO:0000256" key="1">
    <source>
        <dbReference type="ARBA" id="ARBA00023157"/>
    </source>
</evidence>
<dbReference type="EnsemblMetazoa" id="AEPI001107-RA">
    <property type="protein sequence ID" value="AEPI001107-PA"/>
    <property type="gene ID" value="AEPI001107"/>
</dbReference>
<accession>A0A182P2H3</accession>
<dbReference type="Proteomes" id="UP000075885">
    <property type="component" value="Unassembled WGS sequence"/>
</dbReference>
<reference evidence="5" key="2">
    <citation type="submission" date="2020-05" db="UniProtKB">
        <authorList>
            <consortium name="EnsemblMetazoa"/>
        </authorList>
    </citation>
    <scope>IDENTIFICATION</scope>
    <source>
        <strain evidence="5">Epiroticus2</strain>
    </source>
</reference>
<dbReference type="Gene3D" id="2.40.10.10">
    <property type="entry name" value="Trypsin-like serine proteases"/>
    <property type="match status" value="1"/>
</dbReference>
<dbReference type="PANTHER" id="PTHR24252">
    <property type="entry name" value="ACROSIN-RELATED"/>
    <property type="match status" value="1"/>
</dbReference>
<evidence type="ECO:0000256" key="3">
    <source>
        <dbReference type="SAM" id="SignalP"/>
    </source>
</evidence>
<dbReference type="PROSITE" id="PS00134">
    <property type="entry name" value="TRYPSIN_HIS"/>
    <property type="match status" value="1"/>
</dbReference>
<sequence>MLLLLPLLLVRNRWWWCAASVVLTLNQLTTIEGQISLSSVPCGRQQQRIVGGVNSNRGQITYIASLTKRGGHFCGASIVNERWLLTAGHCVCSGVNKVVRANQIQAVLGLYRRSEFSGNQIDADPVADRAYEVGIRTIVPHPGYVCNKPSNDIALLELARRIDFTPSVRPICLSSGTDGSARVEGQTAVVAGWGWQQENRNLGDKADTLQRAVVDVFRNEECESMYARGNRSRTIARTQLCAGKGTGGVDACWADSGGPLVTSDNVLIGIVSTGIGCARPGFPGIYTRVSEYASWIVTVIDRLSR</sequence>
<dbReference type="GO" id="GO:0006508">
    <property type="term" value="P:proteolysis"/>
    <property type="evidence" value="ECO:0007669"/>
    <property type="project" value="InterPro"/>
</dbReference>
<evidence type="ECO:0000313" key="5">
    <source>
        <dbReference type="EnsemblMetazoa" id="AEPI001107-PA"/>
    </source>
</evidence>
<dbReference type="InterPro" id="IPR001314">
    <property type="entry name" value="Peptidase_S1A"/>
</dbReference>
<keyword evidence="6" id="KW-1185">Reference proteome</keyword>
<dbReference type="FunFam" id="2.40.10.10:FF:000116">
    <property type="entry name" value="Serine protease P16"/>
    <property type="match status" value="1"/>
</dbReference>
<dbReference type="InterPro" id="IPR018114">
    <property type="entry name" value="TRYPSIN_HIS"/>
</dbReference>
<organism evidence="5 6">
    <name type="scientific">Anopheles epiroticus</name>
    <dbReference type="NCBI Taxonomy" id="199890"/>
    <lineage>
        <taxon>Eukaryota</taxon>
        <taxon>Metazoa</taxon>
        <taxon>Ecdysozoa</taxon>
        <taxon>Arthropoda</taxon>
        <taxon>Hexapoda</taxon>
        <taxon>Insecta</taxon>
        <taxon>Pterygota</taxon>
        <taxon>Neoptera</taxon>
        <taxon>Endopterygota</taxon>
        <taxon>Diptera</taxon>
        <taxon>Nematocera</taxon>
        <taxon>Culicoidea</taxon>
        <taxon>Culicidae</taxon>
        <taxon>Anophelinae</taxon>
        <taxon>Anopheles</taxon>
    </lineage>
</organism>
<feature type="chain" id="PRO_5008130797" description="Peptidase S1 domain-containing protein" evidence="3">
    <location>
        <begin position="20"/>
        <end position="305"/>
    </location>
</feature>
<dbReference type="InterPro" id="IPR043504">
    <property type="entry name" value="Peptidase_S1_PA_chymotrypsin"/>
</dbReference>
<dbReference type="AlphaFoldDB" id="A0A182P2H3"/>
<dbReference type="Pfam" id="PF00089">
    <property type="entry name" value="Trypsin"/>
    <property type="match status" value="1"/>
</dbReference>
<evidence type="ECO:0000256" key="2">
    <source>
        <dbReference type="ARBA" id="ARBA00024195"/>
    </source>
</evidence>
<evidence type="ECO:0000259" key="4">
    <source>
        <dbReference type="PROSITE" id="PS50240"/>
    </source>
</evidence>
<dbReference type="SUPFAM" id="SSF50494">
    <property type="entry name" value="Trypsin-like serine proteases"/>
    <property type="match status" value="1"/>
</dbReference>
<dbReference type="VEuPathDB" id="VectorBase:AEPI001107"/>
<proteinExistence type="inferred from homology"/>
<keyword evidence="1" id="KW-1015">Disulfide bond</keyword>
<dbReference type="CDD" id="cd00190">
    <property type="entry name" value="Tryp_SPc"/>
    <property type="match status" value="1"/>
</dbReference>
<dbReference type="SMART" id="SM00020">
    <property type="entry name" value="Tryp_SPc"/>
    <property type="match status" value="1"/>
</dbReference>
<feature type="signal peptide" evidence="3">
    <location>
        <begin position="1"/>
        <end position="19"/>
    </location>
</feature>
<dbReference type="PRINTS" id="PR00722">
    <property type="entry name" value="CHYMOTRYPSIN"/>
</dbReference>
<dbReference type="GO" id="GO:0004252">
    <property type="term" value="F:serine-type endopeptidase activity"/>
    <property type="evidence" value="ECO:0007669"/>
    <property type="project" value="InterPro"/>
</dbReference>
<name>A0A182P2H3_9DIPT</name>
<evidence type="ECO:0000313" key="6">
    <source>
        <dbReference type="Proteomes" id="UP000075885"/>
    </source>
</evidence>
<dbReference type="PANTHER" id="PTHR24252:SF7">
    <property type="entry name" value="HYALIN"/>
    <property type="match status" value="1"/>
</dbReference>
<protein>
    <recommendedName>
        <fullName evidence="4">Peptidase S1 domain-containing protein</fullName>
    </recommendedName>
</protein>
<keyword evidence="3" id="KW-0732">Signal</keyword>
<feature type="domain" description="Peptidase S1" evidence="4">
    <location>
        <begin position="49"/>
        <end position="301"/>
    </location>
</feature>
<reference evidence="6" key="1">
    <citation type="submission" date="2013-03" db="EMBL/GenBank/DDBJ databases">
        <title>The Genome Sequence of Anopheles epiroticus epiroticus2.</title>
        <authorList>
            <consortium name="The Broad Institute Genomics Platform"/>
            <person name="Neafsey D.E."/>
            <person name="Howell P."/>
            <person name="Walker B."/>
            <person name="Young S.K."/>
            <person name="Zeng Q."/>
            <person name="Gargeya S."/>
            <person name="Fitzgerald M."/>
            <person name="Haas B."/>
            <person name="Abouelleil A."/>
            <person name="Allen A.W."/>
            <person name="Alvarado L."/>
            <person name="Arachchi H.M."/>
            <person name="Berlin A.M."/>
            <person name="Chapman S.B."/>
            <person name="Gainer-Dewar J."/>
            <person name="Goldberg J."/>
            <person name="Griggs A."/>
            <person name="Gujja S."/>
            <person name="Hansen M."/>
            <person name="Howarth C."/>
            <person name="Imamovic A."/>
            <person name="Ireland A."/>
            <person name="Larimer J."/>
            <person name="McCowan C."/>
            <person name="Murphy C."/>
            <person name="Pearson M."/>
            <person name="Poon T.W."/>
            <person name="Priest M."/>
            <person name="Roberts A."/>
            <person name="Saif S."/>
            <person name="Shea T."/>
            <person name="Sisk P."/>
            <person name="Sykes S."/>
            <person name="Wortman J."/>
            <person name="Nusbaum C."/>
            <person name="Birren B."/>
        </authorList>
    </citation>
    <scope>NUCLEOTIDE SEQUENCE [LARGE SCALE GENOMIC DNA]</scope>
    <source>
        <strain evidence="6">Epiroticus2</strain>
    </source>
</reference>
<dbReference type="STRING" id="199890.A0A182P2H3"/>
<dbReference type="InterPro" id="IPR009003">
    <property type="entry name" value="Peptidase_S1_PA"/>
</dbReference>
<comment type="similarity">
    <text evidence="2">Belongs to the peptidase S1 family. CLIP subfamily.</text>
</comment>
<dbReference type="InterPro" id="IPR001254">
    <property type="entry name" value="Trypsin_dom"/>
</dbReference>